<gene>
    <name evidence="1" type="ORF">LCPAC001_01220</name>
</gene>
<proteinExistence type="predicted"/>
<keyword evidence="1" id="KW-0472">Membrane</keyword>
<reference evidence="1" key="1">
    <citation type="journal article" date="2019" name="MBio">
        <title>Virus Genomes from Deep Sea Sediments Expand the Ocean Megavirome and Support Independent Origins of Viral Gigantism.</title>
        <authorList>
            <person name="Backstrom D."/>
            <person name="Yutin N."/>
            <person name="Jorgensen S.L."/>
            <person name="Dharamshi J."/>
            <person name="Homa F."/>
            <person name="Zaremba-Niedwiedzka K."/>
            <person name="Spang A."/>
            <person name="Wolf Y.I."/>
            <person name="Koonin E.V."/>
            <person name="Ettema T.J."/>
        </authorList>
    </citation>
    <scope>NUCLEOTIDE SEQUENCE</scope>
</reference>
<dbReference type="EMBL" id="MK500430">
    <property type="protein sequence ID" value="QBK89612.1"/>
    <property type="molecule type" value="Genomic_DNA"/>
</dbReference>
<accession>A0A481Z1M2</accession>
<name>A0A481Z1M2_9VIRU</name>
<sequence length="371" mass="43695">MKYIPIEKYSQAQSDRLLGSLLNAIYRSNTDFKTDLAKILLYKFANKGQDGIEIEGESLTVFESLFFNSTVILKALEFVAPIYIHYTLVRIMLDVIETRYNNTGRTNIPFGLKRIFTIYKNSYTKKELQFLVNESMNLGNNPVINFINGIMDTQFKKFAKKPDWVVPIGSLVEQSKIKPLTKEHRPTLNKYEMLELIKKNYELNGIEILNYGEMVKHISKMSPIERYNLISPFLEDKIKIKDKVYFQAYGPSNPFRFPSEDDMKDSRDRMLQCNYFEINPDTLESSSFEGSCWMCKDHIKYKWYSVRAPIPNGGWKGWFCSWKCTAKWIKEVNEYEDIDLYRTAILIKKFQEEINIYKIRDRLPDNKNENS</sequence>
<protein>
    <submittedName>
        <fullName evidence="1">Putative transmembrane protein</fullName>
    </submittedName>
</protein>
<keyword evidence="1" id="KW-0812">Transmembrane</keyword>
<organism evidence="1">
    <name type="scientific">Pithovirus LCPAC001</name>
    <dbReference type="NCBI Taxonomy" id="2506585"/>
    <lineage>
        <taxon>Viruses</taxon>
        <taxon>Pithoviruses</taxon>
    </lineage>
</organism>
<evidence type="ECO:0000313" key="1">
    <source>
        <dbReference type="EMBL" id="QBK89612.1"/>
    </source>
</evidence>